<evidence type="ECO:0000256" key="11">
    <source>
        <dbReference type="ARBA" id="ARBA00023136"/>
    </source>
</evidence>
<dbReference type="PANTHER" id="PTHR30529:SF7">
    <property type="entry name" value="CYTOCHROME B561 BACTERIAL_NI-HYDROGENASE DOMAIN-CONTAINING PROTEIN"/>
    <property type="match status" value="1"/>
</dbReference>
<accession>A0A090RTP7</accession>
<dbReference type="InterPro" id="IPR052168">
    <property type="entry name" value="Cytochrome_b561_oxidase"/>
</dbReference>
<gene>
    <name evidence="15" type="ORF">JCM19235_6122</name>
</gene>
<keyword evidence="4" id="KW-1003">Cell membrane</keyword>
<evidence type="ECO:0000313" key="16">
    <source>
        <dbReference type="Proteomes" id="UP000029228"/>
    </source>
</evidence>
<evidence type="ECO:0000256" key="13">
    <source>
        <dbReference type="SAM" id="Phobius"/>
    </source>
</evidence>
<keyword evidence="6 13" id="KW-0812">Transmembrane</keyword>
<keyword evidence="8" id="KW-0249">Electron transport</keyword>
<keyword evidence="9 13" id="KW-1133">Transmembrane helix</keyword>
<dbReference type="PANTHER" id="PTHR30529">
    <property type="entry name" value="CYTOCHROME B561"/>
    <property type="match status" value="1"/>
</dbReference>
<evidence type="ECO:0000256" key="7">
    <source>
        <dbReference type="ARBA" id="ARBA00022723"/>
    </source>
</evidence>
<dbReference type="GO" id="GO:0005886">
    <property type="term" value="C:plasma membrane"/>
    <property type="evidence" value="ECO:0007669"/>
    <property type="project" value="UniProtKB-SubCell"/>
</dbReference>
<proteinExistence type="inferred from homology"/>
<keyword evidence="11 13" id="KW-0472">Membrane</keyword>
<keyword evidence="3" id="KW-0813">Transport</keyword>
<comment type="subcellular location">
    <subcellularLocation>
        <location evidence="2">Cell membrane</location>
        <topology evidence="2">Multi-pass membrane protein</topology>
    </subcellularLocation>
</comment>
<evidence type="ECO:0000256" key="5">
    <source>
        <dbReference type="ARBA" id="ARBA00022617"/>
    </source>
</evidence>
<evidence type="ECO:0000256" key="2">
    <source>
        <dbReference type="ARBA" id="ARBA00004651"/>
    </source>
</evidence>
<dbReference type="GO" id="GO:0022904">
    <property type="term" value="P:respiratory electron transport chain"/>
    <property type="evidence" value="ECO:0007669"/>
    <property type="project" value="InterPro"/>
</dbReference>
<evidence type="ECO:0000256" key="10">
    <source>
        <dbReference type="ARBA" id="ARBA00023004"/>
    </source>
</evidence>
<feature type="transmembrane region" description="Helical" evidence="13">
    <location>
        <begin position="12"/>
        <end position="30"/>
    </location>
</feature>
<evidence type="ECO:0000313" key="15">
    <source>
        <dbReference type="EMBL" id="GAL17569.1"/>
    </source>
</evidence>
<keyword evidence="10" id="KW-0408">Iron</keyword>
<evidence type="ECO:0000256" key="4">
    <source>
        <dbReference type="ARBA" id="ARBA00022475"/>
    </source>
</evidence>
<dbReference type="GO" id="GO:0009055">
    <property type="term" value="F:electron transfer activity"/>
    <property type="evidence" value="ECO:0007669"/>
    <property type="project" value="InterPro"/>
</dbReference>
<comment type="similarity">
    <text evidence="12">Belongs to the cytochrome b561 family.</text>
</comment>
<evidence type="ECO:0000256" key="12">
    <source>
        <dbReference type="ARBA" id="ARBA00037975"/>
    </source>
</evidence>
<sequence length="174" mass="18947">MSKKLSKPTIALHWLTGLTFIGIFVLGKVFESMERSPEKFELLGIHKSLGVILLVIATTRLIWRFKEGAIESVAPMPRLQEIAAKSIHHLLLLGTLLMPTSGIMMSIGGGRGIDVFGWVLYDKGDKIEWLGSLGSNLHGIGATVLMVAVALHVLGAIKHQVIDKDGTISRMLGR</sequence>
<evidence type="ECO:0000256" key="8">
    <source>
        <dbReference type="ARBA" id="ARBA00022982"/>
    </source>
</evidence>
<evidence type="ECO:0000256" key="9">
    <source>
        <dbReference type="ARBA" id="ARBA00022989"/>
    </source>
</evidence>
<dbReference type="SUPFAM" id="SSF81342">
    <property type="entry name" value="Transmembrane di-heme cytochromes"/>
    <property type="match status" value="1"/>
</dbReference>
<reference evidence="15 16" key="1">
    <citation type="submission" date="2014-09" db="EMBL/GenBank/DDBJ databases">
        <title>Vibrio maritimus JCM 19235. (C45) whole genome shotgun sequence.</title>
        <authorList>
            <person name="Sawabe T."/>
            <person name="Meirelles P."/>
            <person name="Nakanishi M."/>
            <person name="Sayaka M."/>
            <person name="Hattori M."/>
            <person name="Ohkuma M."/>
        </authorList>
    </citation>
    <scope>NUCLEOTIDE SEQUENCE [LARGE SCALE GENOMIC DNA]</scope>
    <source>
        <strain evidence="16">JCM19235</strain>
    </source>
</reference>
<feature type="transmembrane region" description="Helical" evidence="13">
    <location>
        <begin position="129"/>
        <end position="154"/>
    </location>
</feature>
<evidence type="ECO:0000259" key="14">
    <source>
        <dbReference type="Pfam" id="PF01292"/>
    </source>
</evidence>
<dbReference type="InterPro" id="IPR016174">
    <property type="entry name" value="Di-haem_cyt_TM"/>
</dbReference>
<dbReference type="EMBL" id="BBMR01000002">
    <property type="protein sequence ID" value="GAL17569.1"/>
    <property type="molecule type" value="Genomic_DNA"/>
</dbReference>
<comment type="caution">
    <text evidence="15">The sequence shown here is derived from an EMBL/GenBank/DDBJ whole genome shotgun (WGS) entry which is preliminary data.</text>
</comment>
<dbReference type="AlphaFoldDB" id="A0A090RTP7"/>
<dbReference type="GO" id="GO:0046872">
    <property type="term" value="F:metal ion binding"/>
    <property type="evidence" value="ECO:0007669"/>
    <property type="project" value="UniProtKB-KW"/>
</dbReference>
<dbReference type="GO" id="GO:0020037">
    <property type="term" value="F:heme binding"/>
    <property type="evidence" value="ECO:0007669"/>
    <property type="project" value="TreeGrafter"/>
</dbReference>
<keyword evidence="5" id="KW-0349">Heme</keyword>
<keyword evidence="16" id="KW-1185">Reference proteome</keyword>
<dbReference type="Pfam" id="PF01292">
    <property type="entry name" value="Ni_hydr_CYTB"/>
    <property type="match status" value="1"/>
</dbReference>
<name>A0A090RTP7_9VIBR</name>
<dbReference type="Proteomes" id="UP000029228">
    <property type="component" value="Unassembled WGS sequence"/>
</dbReference>
<evidence type="ECO:0000256" key="6">
    <source>
        <dbReference type="ARBA" id="ARBA00022692"/>
    </source>
</evidence>
<evidence type="ECO:0000256" key="1">
    <source>
        <dbReference type="ARBA" id="ARBA00001970"/>
    </source>
</evidence>
<comment type="cofactor">
    <cofactor evidence="1">
        <name>heme b</name>
        <dbReference type="ChEBI" id="CHEBI:60344"/>
    </cofactor>
</comment>
<evidence type="ECO:0000256" key="3">
    <source>
        <dbReference type="ARBA" id="ARBA00022448"/>
    </source>
</evidence>
<protein>
    <submittedName>
        <fullName evidence="15">Cytochrome B561</fullName>
    </submittedName>
</protein>
<feature type="domain" description="Cytochrome b561 bacterial/Ni-hydrogenase" evidence="14">
    <location>
        <begin position="6"/>
        <end position="173"/>
    </location>
</feature>
<dbReference type="InterPro" id="IPR011577">
    <property type="entry name" value="Cyt_b561_bac/Ni-Hgenase"/>
</dbReference>
<dbReference type="OrthoDB" id="9793784at2"/>
<keyword evidence="7" id="KW-0479">Metal-binding</keyword>
<feature type="transmembrane region" description="Helical" evidence="13">
    <location>
        <begin position="90"/>
        <end position="109"/>
    </location>
</feature>
<dbReference type="STRING" id="990268.JCM19235_6122"/>
<organism evidence="15 16">
    <name type="scientific">Vibrio maritimus</name>
    <dbReference type="NCBI Taxonomy" id="990268"/>
    <lineage>
        <taxon>Bacteria</taxon>
        <taxon>Pseudomonadati</taxon>
        <taxon>Pseudomonadota</taxon>
        <taxon>Gammaproteobacteria</taxon>
        <taxon>Vibrionales</taxon>
        <taxon>Vibrionaceae</taxon>
        <taxon>Vibrio</taxon>
    </lineage>
</organism>